<dbReference type="HOGENOM" id="CLU_148861_0_0_1"/>
<evidence type="ECO:0000313" key="3">
    <source>
        <dbReference type="Proteomes" id="UP000009172"/>
    </source>
</evidence>
<evidence type="ECO:0000313" key="2">
    <source>
        <dbReference type="EMBL" id="EGE00193.1"/>
    </source>
</evidence>
<name>F2S9E3_TRIT1</name>
<gene>
    <name evidence="2" type="ORF">TESG_07513</name>
</gene>
<evidence type="ECO:0000256" key="1">
    <source>
        <dbReference type="SAM" id="MobiDB-lite"/>
    </source>
</evidence>
<protein>
    <submittedName>
        <fullName evidence="2">Uncharacterized protein</fullName>
    </submittedName>
</protein>
<keyword evidence="3" id="KW-1185">Reference proteome</keyword>
<accession>F2S9E3</accession>
<dbReference type="AlphaFoldDB" id="F2S9E3"/>
<feature type="region of interest" description="Disordered" evidence="1">
    <location>
        <begin position="115"/>
        <end position="146"/>
    </location>
</feature>
<proteinExistence type="predicted"/>
<reference evidence="3" key="1">
    <citation type="journal article" date="2012" name="MBio">
        <title>Comparative genome analysis of Trichophyton rubrum and related dermatophytes reveals candidate genes involved in infection.</title>
        <authorList>
            <person name="Martinez D.A."/>
            <person name="Oliver B.G."/>
            <person name="Graeser Y."/>
            <person name="Goldberg J.M."/>
            <person name="Li W."/>
            <person name="Martinez-Rossi N.M."/>
            <person name="Monod M."/>
            <person name="Shelest E."/>
            <person name="Barton R.C."/>
            <person name="Birch E."/>
            <person name="Brakhage A.A."/>
            <person name="Chen Z."/>
            <person name="Gurr S.J."/>
            <person name="Heiman D."/>
            <person name="Heitman J."/>
            <person name="Kosti I."/>
            <person name="Rossi A."/>
            <person name="Saif S."/>
            <person name="Samalova M."/>
            <person name="Saunders C.W."/>
            <person name="Shea T."/>
            <person name="Summerbell R.C."/>
            <person name="Xu J."/>
            <person name="Young S."/>
            <person name="Zeng Q."/>
            <person name="Birren B.W."/>
            <person name="Cuomo C.A."/>
            <person name="White T.C."/>
        </authorList>
    </citation>
    <scope>NUCLEOTIDE SEQUENCE [LARGE SCALE GENOMIC DNA]</scope>
    <source>
        <strain evidence="3">CBS 112818</strain>
    </source>
</reference>
<feature type="compositionally biased region" description="Basic and acidic residues" evidence="1">
    <location>
        <begin position="124"/>
        <end position="146"/>
    </location>
</feature>
<dbReference type="Proteomes" id="UP000009172">
    <property type="component" value="Unassembled WGS sequence"/>
</dbReference>
<dbReference type="EMBL" id="GG698533">
    <property type="protein sequence ID" value="EGE00193.1"/>
    <property type="molecule type" value="Genomic_DNA"/>
</dbReference>
<organism evidence="2 3">
    <name type="scientific">Trichophyton tonsurans (strain CBS 112818)</name>
    <name type="common">Scalp ringworm fungus</name>
    <dbReference type="NCBI Taxonomy" id="647933"/>
    <lineage>
        <taxon>Eukaryota</taxon>
        <taxon>Fungi</taxon>
        <taxon>Dikarya</taxon>
        <taxon>Ascomycota</taxon>
        <taxon>Pezizomycotina</taxon>
        <taxon>Eurotiomycetes</taxon>
        <taxon>Eurotiomycetidae</taxon>
        <taxon>Onygenales</taxon>
        <taxon>Arthrodermataceae</taxon>
        <taxon>Trichophyton</taxon>
    </lineage>
</organism>
<sequence length="146" mass="16512">MTRLTNQGFEEYLGHSPIYEENLLKGGYHYWGLDKAQQYIDYGSSTISKFSSLPLIFSGPCSTKKRRAPEIGERESAALKGKRRELPNLFCAFSGIGMTKSWTFKGRQSMRKRLYKVKHAKRRINPDAEGMKDDDGKTGAGESGHK</sequence>